<keyword evidence="2" id="KW-1133">Transmembrane helix</keyword>
<evidence type="ECO:0000256" key="2">
    <source>
        <dbReference type="SAM" id="Phobius"/>
    </source>
</evidence>
<evidence type="ECO:0000313" key="4">
    <source>
        <dbReference type="Proteomes" id="UP000242875"/>
    </source>
</evidence>
<evidence type="ECO:0000256" key="1">
    <source>
        <dbReference type="SAM" id="MobiDB-lite"/>
    </source>
</evidence>
<feature type="compositionally biased region" description="Polar residues" evidence="1">
    <location>
        <begin position="813"/>
        <end position="823"/>
    </location>
</feature>
<dbReference type="AlphaFoldDB" id="A0A261Y3J4"/>
<comment type="caution">
    <text evidence="3">The sequence shown here is derived from an EMBL/GenBank/DDBJ whole genome shotgun (WGS) entry which is preliminary data.</text>
</comment>
<gene>
    <name evidence="3" type="ORF">BZG36_02197</name>
</gene>
<feature type="transmembrane region" description="Helical" evidence="2">
    <location>
        <begin position="74"/>
        <end position="94"/>
    </location>
</feature>
<evidence type="ECO:0000313" key="3">
    <source>
        <dbReference type="EMBL" id="OZJ05152.1"/>
    </source>
</evidence>
<keyword evidence="2" id="KW-0472">Membrane</keyword>
<name>A0A261Y3J4_9FUNG</name>
<accession>A0A261Y3J4</accession>
<feature type="compositionally biased region" description="Basic and acidic residues" evidence="1">
    <location>
        <begin position="825"/>
        <end position="834"/>
    </location>
</feature>
<reference evidence="3 4" key="1">
    <citation type="journal article" date="2017" name="Mycologia">
        <title>Bifiguratus adelaidae, gen. et sp. nov., a new member of Mucoromycotina in endophytic and soil-dwelling habitats.</title>
        <authorList>
            <person name="Torres-Cruz T.J."/>
            <person name="Billingsley Tobias T.L."/>
            <person name="Almatruk M."/>
            <person name="Hesse C."/>
            <person name="Kuske C.R."/>
            <person name="Desiro A."/>
            <person name="Benucci G.M."/>
            <person name="Bonito G."/>
            <person name="Stajich J.E."/>
            <person name="Dunlap C."/>
            <person name="Arnold A.E."/>
            <person name="Porras-Alfaro A."/>
        </authorList>
    </citation>
    <scope>NUCLEOTIDE SEQUENCE [LARGE SCALE GENOMIC DNA]</scope>
    <source>
        <strain evidence="3 4">AZ0501</strain>
    </source>
</reference>
<feature type="region of interest" description="Disordered" evidence="1">
    <location>
        <begin position="801"/>
        <end position="911"/>
    </location>
</feature>
<feature type="compositionally biased region" description="Polar residues" evidence="1">
    <location>
        <begin position="857"/>
        <end position="866"/>
    </location>
</feature>
<protein>
    <submittedName>
        <fullName evidence="3">Uncharacterized protein</fullName>
    </submittedName>
</protein>
<dbReference type="Proteomes" id="UP000242875">
    <property type="component" value="Unassembled WGS sequence"/>
</dbReference>
<dbReference type="EMBL" id="MVBO01000021">
    <property type="protein sequence ID" value="OZJ05152.1"/>
    <property type="molecule type" value="Genomic_DNA"/>
</dbReference>
<keyword evidence="2" id="KW-0812">Transmembrane</keyword>
<sequence length="1033" mass="114171">MTVKADWSPVAQNEDEHESFEEHALDEMDCDSDRLLQEHAYASGRRKRSTHSLSNNAFCLVCNRLFAFVKGRHILSCFTMFVAVSFAYLVVYSFHGEENAVDSVWQGVTGIQYKSLAEWRDEEGGAASSWNCSSTGEGLDAERTRICEYRNFCVDVDRGGFLIQKSNSTHQELPTVNIMASPKERDVYWSAQVFSAPPTTHYGYIDDTVFIYGLDEGEGANLTEGWRSSNAIYEGLLPLWSIMQQYGATSNSWLFRPDPITTIAKKDIRPAPAVDMSYIFPHGREIVLNEDSITTRFQILAPKSTVPMCFARAIVGLGNRCGHDYCSKKISASDVTSLKQQIKGAFAADLEQKETQELAAETGMEFNFLPNVTIVNYSYESRVENLKDLERPLREAGFNVRKIELPDGSLLSVLDAVYAFAHSEIIIAPQSPILAQAALFAPEMSTLISISNQQAQPAVSALQTPIRLSGHRTYDSICTASNCTVVSEPVMDKCFEASLLQSYRNDAAYSNAIDMLKLRKTLDQIIAENRAALPAIARPARMQQISDAYGCYTQLAPRHANVSEILKVVSQAALDMGYVMRLVDTGDATDTRPQQLYDAGLDMRTRAAGMAGICRAGRCCGPRVSLPLAIAETMTDCVDDEWGSLTEIQDDLLRSLTTLEEKYAQQEKREIVPIYSAEQSDAKDAKASQRERTIITHAISGEDSTTLLKRKRDDEHVETTNIQDTRANKQHETIKLSTHVTQASPSIKNERTSSFAVTTQYRSPLRAMDMNRNDHQQPTTFPSLKSPLGSLKLSRIQARQVTPSKHFVAPRSVVNTKAEQQIPTRPEREREKKQFTVYQSTQPPPSPSPQPHILEQQVDTSQLGEESQSETRLGEVVHDRQASPQRGATISLPEVRTPFQDDPGTPSERCSQELPITFDEFDDDVADLGDILESSIDAIESTSALMTCAAALPQRSTSSSLQSSINLGLQDIENLTATYGGFKTGHNKTLTVKVSSTHVAAFSSQGSSQDGCVNPGTPTNLKQLAARALHGGQ</sequence>
<dbReference type="OrthoDB" id="529273at2759"/>
<feature type="compositionally biased region" description="Basic and acidic residues" evidence="1">
    <location>
        <begin position="872"/>
        <end position="881"/>
    </location>
</feature>
<keyword evidence="4" id="KW-1185">Reference proteome</keyword>
<organism evidence="3 4">
    <name type="scientific">Bifiguratus adelaidae</name>
    <dbReference type="NCBI Taxonomy" id="1938954"/>
    <lineage>
        <taxon>Eukaryota</taxon>
        <taxon>Fungi</taxon>
        <taxon>Fungi incertae sedis</taxon>
        <taxon>Mucoromycota</taxon>
        <taxon>Mucoromycotina</taxon>
        <taxon>Endogonomycetes</taxon>
        <taxon>Endogonales</taxon>
        <taxon>Endogonales incertae sedis</taxon>
        <taxon>Bifiguratus</taxon>
    </lineage>
</organism>
<proteinExistence type="predicted"/>